<sequence length="204" mass="23154">MPDIADFRAGKLKVRLLDFFDDPLCGIDLIGAHDLEHLLIFGPIQDHVVGGHLMSHGDRQHAICKLLPIPHQSVIGLPLPVKGKVCIEAFAGGIGHVLDIRWSQTDQDLHRREDVTILVFVDILVHLIESSSDIYRIFFLFNLDNRKSIDEKSRIKNPIFLPSNHRRTVDLIDNLIDRIASPDLTLIKNGQKDMATIIHIHFYL</sequence>
<dbReference type="AlphaFoldDB" id="A0A139RLN3"/>
<evidence type="ECO:0000313" key="1">
    <source>
        <dbReference type="EMBL" id="KXU15659.1"/>
    </source>
</evidence>
<dbReference type="EMBL" id="LQZE01000203">
    <property type="protein sequence ID" value="KXU15659.1"/>
    <property type="molecule type" value="Genomic_DNA"/>
</dbReference>
<protein>
    <submittedName>
        <fullName evidence="1">Uncharacterized protein</fullName>
    </submittedName>
</protein>
<comment type="caution">
    <text evidence="1">The sequence shown here is derived from an EMBL/GenBank/DDBJ whole genome shotgun (WGS) entry which is preliminary data.</text>
</comment>
<proteinExistence type="predicted"/>
<dbReference type="PATRIC" id="fig|1303.87.peg.1159"/>
<name>A0A139RLN3_STROR</name>
<evidence type="ECO:0000313" key="2">
    <source>
        <dbReference type="Proteomes" id="UP000072989"/>
    </source>
</evidence>
<accession>A0A139RLN3</accession>
<gene>
    <name evidence="1" type="ORF">SORDD17_00959</name>
</gene>
<dbReference type="Proteomes" id="UP000072989">
    <property type="component" value="Unassembled WGS sequence"/>
</dbReference>
<reference evidence="1 2" key="1">
    <citation type="submission" date="2016-01" db="EMBL/GenBank/DDBJ databases">
        <title>Highly variable Streptococcus oralis are common among viridans streptococci isolated from primates.</title>
        <authorList>
            <person name="Denapaite D."/>
            <person name="Rieger M."/>
            <person name="Koendgen S."/>
            <person name="Brueckner R."/>
            <person name="Ochigava I."/>
            <person name="Kappeler P."/>
            <person name="Maetz-Rensing K."/>
            <person name="Leendertz F."/>
            <person name="Hakenbeck R."/>
        </authorList>
    </citation>
    <scope>NUCLEOTIDE SEQUENCE [LARGE SCALE GENOMIC DNA]</scope>
    <source>
        <strain evidence="1 2">DD17</strain>
    </source>
</reference>
<organism evidence="1 2">
    <name type="scientific">Streptococcus oralis</name>
    <dbReference type="NCBI Taxonomy" id="1303"/>
    <lineage>
        <taxon>Bacteria</taxon>
        <taxon>Bacillati</taxon>
        <taxon>Bacillota</taxon>
        <taxon>Bacilli</taxon>
        <taxon>Lactobacillales</taxon>
        <taxon>Streptococcaceae</taxon>
        <taxon>Streptococcus</taxon>
    </lineage>
</organism>